<dbReference type="GeneID" id="62208783"/>
<organism evidence="2 3">
    <name type="scientific">Alternaria burnsii</name>
    <dbReference type="NCBI Taxonomy" id="1187904"/>
    <lineage>
        <taxon>Eukaryota</taxon>
        <taxon>Fungi</taxon>
        <taxon>Dikarya</taxon>
        <taxon>Ascomycota</taxon>
        <taxon>Pezizomycotina</taxon>
        <taxon>Dothideomycetes</taxon>
        <taxon>Pleosporomycetidae</taxon>
        <taxon>Pleosporales</taxon>
        <taxon>Pleosporineae</taxon>
        <taxon>Pleosporaceae</taxon>
        <taxon>Alternaria</taxon>
        <taxon>Alternaria sect. Alternaria</taxon>
    </lineage>
</organism>
<evidence type="ECO:0000313" key="2">
    <source>
        <dbReference type="EMBL" id="KAF7671233.1"/>
    </source>
</evidence>
<feature type="region of interest" description="Disordered" evidence="1">
    <location>
        <begin position="92"/>
        <end position="116"/>
    </location>
</feature>
<feature type="compositionally biased region" description="Polar residues" evidence="1">
    <location>
        <begin position="32"/>
        <end position="45"/>
    </location>
</feature>
<dbReference type="EMBL" id="JAAABM010000023">
    <property type="protein sequence ID" value="KAF7671233.1"/>
    <property type="molecule type" value="Genomic_DNA"/>
</dbReference>
<feature type="compositionally biased region" description="Polar residues" evidence="1">
    <location>
        <begin position="54"/>
        <end position="65"/>
    </location>
</feature>
<dbReference type="RefSeq" id="XP_038781609.1">
    <property type="nucleotide sequence ID" value="XM_038935605.1"/>
</dbReference>
<accession>A0A8H7ATX3</accession>
<sequence length="389" mass="44984">MATRPRPGQPSVLTPYDRNFARPATLKGCPTRKTSLSSQKQQTRYSIHGVSPSPKGTPTRCSSPVASPLREVDSIGIPTPCNSPLSVVDLTECSTPSASPLSQTDSTKYPSPKGTSTPVFHPYNSHPFRPQIPVGHPSRGEFEEIQTIIAPYWHIFNLVLEYEPRLRVHLEINPSPGLGDPIVIYESEYPPIHGRLIQAYGPAVYDPWISPDMRRGSNKFNHCDFSIRVFLYMLEPFLSRVNARITWLSVVAKPYWVIYWKHYQPYSEVRHSVFNIETRSGDEYIADFTIEQFGYSSECWLMGKSEYEKQCTMGIRMRQPRSEEVDEARRGEVKFWHKKAQAIWMVCQIMHYYGLGFMDDVMFVRWLEFWVKDVSLYMWQRQPAYQPIQ</sequence>
<protein>
    <submittedName>
        <fullName evidence="2">Uncharacterized protein</fullName>
    </submittedName>
</protein>
<dbReference type="Proteomes" id="UP000596902">
    <property type="component" value="Unassembled WGS sequence"/>
</dbReference>
<gene>
    <name evidence="2" type="ORF">GT037_010558</name>
</gene>
<name>A0A8H7ATX3_9PLEO</name>
<feature type="region of interest" description="Disordered" evidence="1">
    <location>
        <begin position="1"/>
        <end position="67"/>
    </location>
</feature>
<proteinExistence type="predicted"/>
<evidence type="ECO:0000256" key="1">
    <source>
        <dbReference type="SAM" id="MobiDB-lite"/>
    </source>
</evidence>
<comment type="caution">
    <text evidence="2">The sequence shown here is derived from an EMBL/GenBank/DDBJ whole genome shotgun (WGS) entry which is preliminary data.</text>
</comment>
<reference evidence="2" key="2">
    <citation type="submission" date="2020-08" db="EMBL/GenBank/DDBJ databases">
        <title>Draft Genome Sequence of Cumin Blight Pathogen Alternaria burnsii.</title>
        <authorList>
            <person name="Feng Z."/>
        </authorList>
    </citation>
    <scope>NUCLEOTIDE SEQUENCE</scope>
    <source>
        <strain evidence="2">CBS107.38</strain>
    </source>
</reference>
<reference evidence="2" key="1">
    <citation type="submission" date="2020-01" db="EMBL/GenBank/DDBJ databases">
        <authorList>
            <person name="Feng Z.H.Z."/>
        </authorList>
    </citation>
    <scope>NUCLEOTIDE SEQUENCE</scope>
    <source>
        <strain evidence="2">CBS107.38</strain>
    </source>
</reference>
<dbReference type="AlphaFoldDB" id="A0A8H7ATX3"/>
<keyword evidence="3" id="KW-1185">Reference proteome</keyword>
<evidence type="ECO:0000313" key="3">
    <source>
        <dbReference type="Proteomes" id="UP000596902"/>
    </source>
</evidence>